<accession>A0A5P8W672</accession>
<keyword evidence="2" id="KW-1185">Reference proteome</keyword>
<name>A0A5P8W672_9NOSO</name>
<proteinExistence type="predicted"/>
<protein>
    <submittedName>
        <fullName evidence="1">Uncharacterized protein</fullName>
    </submittedName>
</protein>
<evidence type="ECO:0000313" key="1">
    <source>
        <dbReference type="EMBL" id="QFS48263.1"/>
    </source>
</evidence>
<reference evidence="1 2" key="1">
    <citation type="submission" date="2019-10" db="EMBL/GenBank/DDBJ databases">
        <title>Genomic and transcriptomic insights into the perfect genentic adaptation of a filamentous nitrogen-fixing cyanobacterium to rice fields.</title>
        <authorList>
            <person name="Chen Z."/>
        </authorList>
    </citation>
    <scope>NUCLEOTIDE SEQUENCE [LARGE SCALE GENOMIC DNA]</scope>
    <source>
        <strain evidence="1">CCNUC1</strain>
    </source>
</reference>
<sequence>MQRYGKWIEPKRCVAKTIYTMLLLLVLCGGSMSNLQAEAGEPGVLIFRGVEVRDAPSTQNAYAYLHVLGGSRDLPSHEIRVFLNAAEVSSLSNRNHPSFASDFMTYNSPVPPGPAFAARSTAPLAEAQGYPQLLMDISGAFARLGQVSRVDVTMLFLRLNGDPIETDRLMFDDIFITRLTKLKRE</sequence>
<dbReference type="KEGG" id="nsh:GXM_05755"/>
<dbReference type="AlphaFoldDB" id="A0A5P8W672"/>
<dbReference type="EMBL" id="CP045226">
    <property type="protein sequence ID" value="QFS48263.1"/>
    <property type="molecule type" value="Genomic_DNA"/>
</dbReference>
<dbReference type="Proteomes" id="UP000326678">
    <property type="component" value="Chromosome Gxm1"/>
</dbReference>
<organism evidence="1 2">
    <name type="scientific">Nostoc sphaeroides CCNUC1</name>
    <dbReference type="NCBI Taxonomy" id="2653204"/>
    <lineage>
        <taxon>Bacteria</taxon>
        <taxon>Bacillati</taxon>
        <taxon>Cyanobacteriota</taxon>
        <taxon>Cyanophyceae</taxon>
        <taxon>Nostocales</taxon>
        <taxon>Nostocaceae</taxon>
        <taxon>Nostoc</taxon>
    </lineage>
</organism>
<evidence type="ECO:0000313" key="2">
    <source>
        <dbReference type="Proteomes" id="UP000326678"/>
    </source>
</evidence>
<gene>
    <name evidence="1" type="ORF">GXM_05755</name>
</gene>